<gene>
    <name evidence="2" type="ORF">SAMN04488556_1320</name>
</gene>
<dbReference type="OrthoDB" id="241883at2157"/>
<feature type="compositionally biased region" description="Basic and acidic residues" evidence="1">
    <location>
        <begin position="11"/>
        <end position="29"/>
    </location>
</feature>
<name>A0A1I6QJQ2_9EURY</name>
<accession>A0A1I6QJQ2</accession>
<proteinExistence type="predicted"/>
<organism evidence="2 3">
    <name type="scientific">Halostagnicola kamekurae</name>
    <dbReference type="NCBI Taxonomy" id="619731"/>
    <lineage>
        <taxon>Archaea</taxon>
        <taxon>Methanobacteriati</taxon>
        <taxon>Methanobacteriota</taxon>
        <taxon>Stenosarchaea group</taxon>
        <taxon>Halobacteria</taxon>
        <taxon>Halobacteriales</taxon>
        <taxon>Natrialbaceae</taxon>
        <taxon>Halostagnicola</taxon>
    </lineage>
</organism>
<evidence type="ECO:0000313" key="3">
    <source>
        <dbReference type="Proteomes" id="UP000199199"/>
    </source>
</evidence>
<dbReference type="EMBL" id="FOZS01000001">
    <property type="protein sequence ID" value="SFS52654.1"/>
    <property type="molecule type" value="Genomic_DNA"/>
</dbReference>
<dbReference type="AlphaFoldDB" id="A0A1I6QJQ2"/>
<dbReference type="Proteomes" id="UP000199199">
    <property type="component" value="Unassembled WGS sequence"/>
</dbReference>
<dbReference type="RefSeq" id="WP_139231145.1">
    <property type="nucleotide sequence ID" value="NZ_FOZS01000001.1"/>
</dbReference>
<protein>
    <submittedName>
        <fullName evidence="2">Uncharacterized protein</fullName>
    </submittedName>
</protein>
<reference evidence="3" key="1">
    <citation type="submission" date="2016-10" db="EMBL/GenBank/DDBJ databases">
        <authorList>
            <person name="Varghese N."/>
            <person name="Submissions S."/>
        </authorList>
    </citation>
    <scope>NUCLEOTIDE SEQUENCE [LARGE SCALE GENOMIC DNA]</scope>
    <source>
        <strain evidence="3">DSM 22427</strain>
    </source>
</reference>
<evidence type="ECO:0000313" key="2">
    <source>
        <dbReference type="EMBL" id="SFS52654.1"/>
    </source>
</evidence>
<sequence length="102" mass="10600">MTTPPIPTTTDPRRSTEFERATGPDRAARDAGPFPYAGSVSERGLETPLATRTDTRSPRALHSSAGRAGPTGSTACPDCGTETVNGAGLFACSQCDWSGSLR</sequence>
<evidence type="ECO:0000256" key="1">
    <source>
        <dbReference type="SAM" id="MobiDB-lite"/>
    </source>
</evidence>
<keyword evidence="3" id="KW-1185">Reference proteome</keyword>
<feature type="region of interest" description="Disordered" evidence="1">
    <location>
        <begin position="1"/>
        <end position="74"/>
    </location>
</feature>